<name>A0A151MNL1_ALLMI</name>
<comment type="caution">
    <text evidence="2">The sequence shown here is derived from an EMBL/GenBank/DDBJ whole genome shotgun (WGS) entry which is preliminary data.</text>
</comment>
<feature type="compositionally biased region" description="Basic and acidic residues" evidence="1">
    <location>
        <begin position="52"/>
        <end position="66"/>
    </location>
</feature>
<feature type="region of interest" description="Disordered" evidence="1">
    <location>
        <begin position="52"/>
        <end position="76"/>
    </location>
</feature>
<dbReference type="Proteomes" id="UP000050525">
    <property type="component" value="Unassembled WGS sequence"/>
</dbReference>
<organism evidence="2 3">
    <name type="scientific">Alligator mississippiensis</name>
    <name type="common">American alligator</name>
    <dbReference type="NCBI Taxonomy" id="8496"/>
    <lineage>
        <taxon>Eukaryota</taxon>
        <taxon>Metazoa</taxon>
        <taxon>Chordata</taxon>
        <taxon>Craniata</taxon>
        <taxon>Vertebrata</taxon>
        <taxon>Euteleostomi</taxon>
        <taxon>Archelosauria</taxon>
        <taxon>Archosauria</taxon>
        <taxon>Crocodylia</taxon>
        <taxon>Alligatoridae</taxon>
        <taxon>Alligatorinae</taxon>
        <taxon>Alligator</taxon>
    </lineage>
</organism>
<evidence type="ECO:0000313" key="3">
    <source>
        <dbReference type="Proteomes" id="UP000050525"/>
    </source>
</evidence>
<gene>
    <name evidence="2" type="ORF">Y1Q_0003876</name>
</gene>
<accession>A0A151MNL1</accession>
<keyword evidence="3" id="KW-1185">Reference proteome</keyword>
<evidence type="ECO:0000313" key="2">
    <source>
        <dbReference type="EMBL" id="KYO26128.1"/>
    </source>
</evidence>
<proteinExistence type="predicted"/>
<sequence length="95" mass="10627">MSSIPGRHIGFYICINSSEFQPSQIGACQNQQTVEHFLDTCKMSADCVGEEEARLPAPRQDHHQTSRDALQASSSEMLLKTEFQPCDQLKADSRL</sequence>
<protein>
    <submittedName>
        <fullName evidence="2">Uncharacterized protein</fullName>
    </submittedName>
</protein>
<dbReference type="AlphaFoldDB" id="A0A151MNL1"/>
<feature type="compositionally biased region" description="Polar residues" evidence="1">
    <location>
        <begin position="67"/>
        <end position="76"/>
    </location>
</feature>
<dbReference type="EMBL" id="AKHW03005657">
    <property type="protein sequence ID" value="KYO26128.1"/>
    <property type="molecule type" value="Genomic_DNA"/>
</dbReference>
<reference evidence="2 3" key="1">
    <citation type="journal article" date="2012" name="Genome Biol.">
        <title>Sequencing three crocodilian genomes to illuminate the evolution of archosaurs and amniotes.</title>
        <authorList>
            <person name="St John J.A."/>
            <person name="Braun E.L."/>
            <person name="Isberg S.R."/>
            <person name="Miles L.G."/>
            <person name="Chong A.Y."/>
            <person name="Gongora J."/>
            <person name="Dalzell P."/>
            <person name="Moran C."/>
            <person name="Bed'hom B."/>
            <person name="Abzhanov A."/>
            <person name="Burgess S.C."/>
            <person name="Cooksey A.M."/>
            <person name="Castoe T.A."/>
            <person name="Crawford N.G."/>
            <person name="Densmore L.D."/>
            <person name="Drew J.C."/>
            <person name="Edwards S.V."/>
            <person name="Faircloth B.C."/>
            <person name="Fujita M.K."/>
            <person name="Greenwold M.J."/>
            <person name="Hoffmann F.G."/>
            <person name="Howard J.M."/>
            <person name="Iguchi T."/>
            <person name="Janes D.E."/>
            <person name="Khan S.Y."/>
            <person name="Kohno S."/>
            <person name="de Koning A.J."/>
            <person name="Lance S.L."/>
            <person name="McCarthy F.M."/>
            <person name="McCormack J.E."/>
            <person name="Merchant M.E."/>
            <person name="Peterson D.G."/>
            <person name="Pollock D.D."/>
            <person name="Pourmand N."/>
            <person name="Raney B.J."/>
            <person name="Roessler K.A."/>
            <person name="Sanford J.R."/>
            <person name="Sawyer R.H."/>
            <person name="Schmidt C.J."/>
            <person name="Triplett E.W."/>
            <person name="Tuberville T.D."/>
            <person name="Venegas-Anaya M."/>
            <person name="Howard J.T."/>
            <person name="Jarvis E.D."/>
            <person name="Guillette L.J.Jr."/>
            <person name="Glenn T.C."/>
            <person name="Green R.E."/>
            <person name="Ray D.A."/>
        </authorList>
    </citation>
    <scope>NUCLEOTIDE SEQUENCE [LARGE SCALE GENOMIC DNA]</scope>
    <source>
        <strain evidence="2">KSC_2009_1</strain>
    </source>
</reference>
<evidence type="ECO:0000256" key="1">
    <source>
        <dbReference type="SAM" id="MobiDB-lite"/>
    </source>
</evidence>